<comment type="caution">
    <text evidence="2">The sequence shown here is derived from an EMBL/GenBank/DDBJ whole genome shotgun (WGS) entry which is preliminary data.</text>
</comment>
<organism evidence="2 3">
    <name type="scientific">Celerinatantimonas yamalensis</name>
    <dbReference type="NCBI Taxonomy" id="559956"/>
    <lineage>
        <taxon>Bacteria</taxon>
        <taxon>Pseudomonadati</taxon>
        <taxon>Pseudomonadota</taxon>
        <taxon>Gammaproteobacteria</taxon>
        <taxon>Celerinatantimonadaceae</taxon>
        <taxon>Celerinatantimonas</taxon>
    </lineage>
</organism>
<dbReference type="InterPro" id="IPR050325">
    <property type="entry name" value="Prot/Nucl_acid_deglycase"/>
</dbReference>
<dbReference type="InterPro" id="IPR002818">
    <property type="entry name" value="DJ-1/PfpI"/>
</dbReference>
<dbReference type="Proteomes" id="UP001629953">
    <property type="component" value="Unassembled WGS sequence"/>
</dbReference>
<reference evidence="2 3" key="1">
    <citation type="journal article" date="2013" name="Int. J. Syst. Evol. Microbiol.">
        <title>Celerinatantimonas yamalensis sp. nov., a cold-adapted diazotrophic bacterium from a cold permafrost brine.</title>
        <authorList>
            <person name="Shcherbakova V."/>
            <person name="Chuvilskaya N."/>
            <person name="Rivkina E."/>
            <person name="Demidov N."/>
            <person name="Uchaeva V."/>
            <person name="Suetin S."/>
            <person name="Suzina N."/>
            <person name="Gilichinsky D."/>
        </authorList>
    </citation>
    <scope>NUCLEOTIDE SEQUENCE [LARGE SCALE GENOMIC DNA]</scope>
    <source>
        <strain evidence="2 3">C7</strain>
    </source>
</reference>
<dbReference type="PANTHER" id="PTHR48094">
    <property type="entry name" value="PROTEIN/NUCLEIC ACID DEGLYCASE DJ-1-RELATED"/>
    <property type="match status" value="1"/>
</dbReference>
<dbReference type="PANTHER" id="PTHR48094:SF12">
    <property type="entry name" value="PARKINSON DISEASE PROTEIN 7 HOMOLOG"/>
    <property type="match status" value="1"/>
</dbReference>
<gene>
    <name evidence="2" type="ORF">ABUE30_15080</name>
</gene>
<dbReference type="SUPFAM" id="SSF52317">
    <property type="entry name" value="Class I glutamine amidotransferase-like"/>
    <property type="match status" value="1"/>
</dbReference>
<proteinExistence type="predicted"/>
<evidence type="ECO:0000313" key="2">
    <source>
        <dbReference type="EMBL" id="MFM2486366.1"/>
    </source>
</evidence>
<name>A0ABW9GCJ0_9GAMM</name>
<dbReference type="CDD" id="cd03135">
    <property type="entry name" value="GATase1_DJ-1"/>
    <property type="match status" value="1"/>
</dbReference>
<dbReference type="Gene3D" id="3.40.50.880">
    <property type="match status" value="1"/>
</dbReference>
<evidence type="ECO:0000259" key="1">
    <source>
        <dbReference type="Pfam" id="PF01965"/>
    </source>
</evidence>
<feature type="domain" description="DJ-1/PfpI" evidence="1">
    <location>
        <begin position="3"/>
        <end position="167"/>
    </location>
</feature>
<protein>
    <submittedName>
        <fullName evidence="2">DJ-1 family glyoxalase III</fullName>
    </submittedName>
</protein>
<evidence type="ECO:0000313" key="3">
    <source>
        <dbReference type="Proteomes" id="UP001629953"/>
    </source>
</evidence>
<dbReference type="InterPro" id="IPR006287">
    <property type="entry name" value="DJ-1"/>
</dbReference>
<dbReference type="RefSeq" id="WP_408624665.1">
    <property type="nucleotide sequence ID" value="NZ_JBEQCT010000008.1"/>
</dbReference>
<keyword evidence="3" id="KW-1185">Reference proteome</keyword>
<dbReference type="NCBIfam" id="TIGR01383">
    <property type="entry name" value="not_thiJ"/>
    <property type="match status" value="1"/>
</dbReference>
<dbReference type="InterPro" id="IPR029062">
    <property type="entry name" value="Class_I_gatase-like"/>
</dbReference>
<dbReference type="EMBL" id="JBEQCT010000008">
    <property type="protein sequence ID" value="MFM2486366.1"/>
    <property type="molecule type" value="Genomic_DNA"/>
</dbReference>
<dbReference type="Pfam" id="PF01965">
    <property type="entry name" value="DJ-1_PfpI"/>
    <property type="match status" value="1"/>
</dbReference>
<accession>A0ABW9GCJ0</accession>
<sequence length="189" mass="20415">MVNVMVAVAPGSEEIETVSIIDTLRRGNFSVDLVSVSDELIICASRGVRLVADKLLEDADVDDYQLLVIPGGASGSEYMCNTPEFIKFIRAFYHAPNYLAAICAAPALVLEHHHICPGATMTCHPQFFQDLPAHKRSSERVVIDQQARLITSRGPGTAIEMALQILALLGSEELAQQVAEPMLIASPSA</sequence>